<dbReference type="NCBIfam" id="TIGR01510">
    <property type="entry name" value="coaD_prev_kdtB"/>
    <property type="match status" value="1"/>
</dbReference>
<comment type="pathway">
    <text evidence="9">Cofactor biosynthesis; coenzyme A biosynthesis; CoA from (R)-pantothenate: step 4/5.</text>
</comment>
<feature type="binding site" evidence="9">
    <location>
        <position position="16"/>
    </location>
    <ligand>
        <name>ATP</name>
        <dbReference type="ChEBI" id="CHEBI:30616"/>
    </ligand>
</feature>
<dbReference type="Gene3D" id="3.40.50.620">
    <property type="entry name" value="HUPs"/>
    <property type="match status" value="1"/>
</dbReference>
<accession>A0A0R1VXD2</accession>
<evidence type="ECO:0000256" key="4">
    <source>
        <dbReference type="ARBA" id="ARBA00022741"/>
    </source>
</evidence>
<comment type="caution">
    <text evidence="11">The sequence shown here is derived from an EMBL/GenBank/DDBJ whole genome shotgun (WGS) entry which is preliminary data.</text>
</comment>
<dbReference type="CDD" id="cd02163">
    <property type="entry name" value="PPAT"/>
    <property type="match status" value="1"/>
</dbReference>
<feature type="binding site" evidence="9">
    <location>
        <position position="75"/>
    </location>
    <ligand>
        <name>substrate</name>
    </ligand>
</feature>
<dbReference type="InterPro" id="IPR001980">
    <property type="entry name" value="PPAT"/>
</dbReference>
<feature type="binding site" evidence="9">
    <location>
        <position position="40"/>
    </location>
    <ligand>
        <name>substrate</name>
    </ligand>
</feature>
<dbReference type="InterPro" id="IPR004821">
    <property type="entry name" value="Cyt_trans-like"/>
</dbReference>
<feature type="binding site" evidence="9">
    <location>
        <begin position="90"/>
        <end position="92"/>
    </location>
    <ligand>
        <name>ATP</name>
        <dbReference type="ChEBI" id="CHEBI:30616"/>
    </ligand>
</feature>
<keyword evidence="2 9" id="KW-0808">Transferase</keyword>
<gene>
    <name evidence="9" type="primary">coaD</name>
    <name evidence="11" type="ORF">FC89_GL000139</name>
</gene>
<protein>
    <recommendedName>
        <fullName evidence="9">Phosphopantetheine adenylyltransferase</fullName>
        <ecNumber evidence="9">2.7.7.3</ecNumber>
    </recommendedName>
    <alternativeName>
        <fullName evidence="9">Dephospho-CoA pyrophosphorylase</fullName>
    </alternativeName>
    <alternativeName>
        <fullName evidence="9">Pantetheine-phosphate adenylyltransferase</fullName>
        <shortName evidence="9">PPAT</shortName>
    </alternativeName>
</protein>
<evidence type="ECO:0000259" key="10">
    <source>
        <dbReference type="Pfam" id="PF01467"/>
    </source>
</evidence>
<evidence type="ECO:0000256" key="9">
    <source>
        <dbReference type="HAMAP-Rule" id="MF_00151"/>
    </source>
</evidence>
<evidence type="ECO:0000313" key="11">
    <source>
        <dbReference type="EMBL" id="KRM07699.1"/>
    </source>
</evidence>
<evidence type="ECO:0000256" key="6">
    <source>
        <dbReference type="ARBA" id="ARBA00022842"/>
    </source>
</evidence>
<evidence type="ECO:0000256" key="3">
    <source>
        <dbReference type="ARBA" id="ARBA00022695"/>
    </source>
</evidence>
<dbReference type="GO" id="GO:0005737">
    <property type="term" value="C:cytoplasm"/>
    <property type="evidence" value="ECO:0007669"/>
    <property type="project" value="UniProtKB-SubCell"/>
</dbReference>
<dbReference type="RefSeq" id="WP_057870942.1">
    <property type="nucleotide sequence ID" value="NZ_AZGB01000005.1"/>
</dbReference>
<dbReference type="PANTHER" id="PTHR21342:SF1">
    <property type="entry name" value="PHOSPHOPANTETHEINE ADENYLYLTRANSFERASE"/>
    <property type="match status" value="1"/>
</dbReference>
<dbReference type="InterPro" id="IPR014729">
    <property type="entry name" value="Rossmann-like_a/b/a_fold"/>
</dbReference>
<dbReference type="PANTHER" id="PTHR21342">
    <property type="entry name" value="PHOSPHOPANTETHEINE ADENYLYLTRANSFERASE"/>
    <property type="match status" value="1"/>
</dbReference>
<dbReference type="STRING" id="1423750.FC89_GL000139"/>
<keyword evidence="6 9" id="KW-0460">Magnesium</keyword>
<dbReference type="OrthoDB" id="9806661at2"/>
<sequence>MIAVFPGSFDPVTNGHLDVIRRAAALFDRVVVLIMKNTAKKGLFTVEERVKLLNQVVAEQKLHRVEISAATDRLTVDAVRSLGGQVIIRGVRNERDFSFERDIAELNRRLAPEIETLLLPTSPELAVISSSYVKEIAQFGGELSSLVASPVARALQERFD</sequence>
<dbReference type="AlphaFoldDB" id="A0A0R1VXD2"/>
<organism evidence="11 12">
    <name type="scientific">Liquorilactobacillus ghanensis DSM 18630</name>
    <dbReference type="NCBI Taxonomy" id="1423750"/>
    <lineage>
        <taxon>Bacteria</taxon>
        <taxon>Bacillati</taxon>
        <taxon>Bacillota</taxon>
        <taxon>Bacilli</taxon>
        <taxon>Lactobacillales</taxon>
        <taxon>Lactobacillaceae</taxon>
        <taxon>Liquorilactobacillus</taxon>
    </lineage>
</organism>
<feature type="binding site" evidence="9">
    <location>
        <position position="100"/>
    </location>
    <ligand>
        <name>ATP</name>
        <dbReference type="ChEBI" id="CHEBI:30616"/>
    </ligand>
</feature>
<dbReference type="Pfam" id="PF01467">
    <property type="entry name" value="CTP_transf_like"/>
    <property type="match status" value="1"/>
</dbReference>
<dbReference type="GeneID" id="98318203"/>
<evidence type="ECO:0000256" key="7">
    <source>
        <dbReference type="ARBA" id="ARBA00022993"/>
    </source>
</evidence>
<dbReference type="HAMAP" id="MF_00151">
    <property type="entry name" value="PPAT_bact"/>
    <property type="match status" value="1"/>
</dbReference>
<dbReference type="GO" id="GO:0015937">
    <property type="term" value="P:coenzyme A biosynthetic process"/>
    <property type="evidence" value="ECO:0007669"/>
    <property type="project" value="UniProtKB-UniRule"/>
</dbReference>
<dbReference type="SUPFAM" id="SSF52374">
    <property type="entry name" value="Nucleotidylyl transferase"/>
    <property type="match status" value="1"/>
</dbReference>
<dbReference type="PATRIC" id="fig|1423750.3.peg.140"/>
<evidence type="ECO:0000256" key="8">
    <source>
        <dbReference type="ARBA" id="ARBA00029346"/>
    </source>
</evidence>
<evidence type="ECO:0000256" key="1">
    <source>
        <dbReference type="ARBA" id="ARBA00022490"/>
    </source>
</evidence>
<feature type="binding site" evidence="9">
    <location>
        <begin position="125"/>
        <end position="131"/>
    </location>
    <ligand>
        <name>ATP</name>
        <dbReference type="ChEBI" id="CHEBI:30616"/>
    </ligand>
</feature>
<feature type="domain" description="Cytidyltransferase-like" evidence="10">
    <location>
        <begin position="4"/>
        <end position="135"/>
    </location>
</feature>
<reference evidence="11 12" key="1">
    <citation type="journal article" date="2015" name="Genome Announc.">
        <title>Expanding the biotechnology potential of lactobacilli through comparative genomics of 213 strains and associated genera.</title>
        <authorList>
            <person name="Sun Z."/>
            <person name="Harris H.M."/>
            <person name="McCann A."/>
            <person name="Guo C."/>
            <person name="Argimon S."/>
            <person name="Zhang W."/>
            <person name="Yang X."/>
            <person name="Jeffery I.B."/>
            <person name="Cooney J.C."/>
            <person name="Kagawa T.F."/>
            <person name="Liu W."/>
            <person name="Song Y."/>
            <person name="Salvetti E."/>
            <person name="Wrobel A."/>
            <person name="Rasinkangas P."/>
            <person name="Parkhill J."/>
            <person name="Rea M.C."/>
            <person name="O'Sullivan O."/>
            <person name="Ritari J."/>
            <person name="Douillard F.P."/>
            <person name="Paul Ross R."/>
            <person name="Yang R."/>
            <person name="Briner A.E."/>
            <person name="Felis G.E."/>
            <person name="de Vos W.M."/>
            <person name="Barrangou R."/>
            <person name="Klaenhammer T.R."/>
            <person name="Caufield P.W."/>
            <person name="Cui Y."/>
            <person name="Zhang H."/>
            <person name="O'Toole P.W."/>
        </authorList>
    </citation>
    <scope>NUCLEOTIDE SEQUENCE [LARGE SCALE GENOMIC DNA]</scope>
    <source>
        <strain evidence="11 12">DSM 18630</strain>
    </source>
</reference>
<dbReference type="EMBL" id="AZGB01000005">
    <property type="protein sequence ID" value="KRM07699.1"/>
    <property type="molecule type" value="Genomic_DNA"/>
</dbReference>
<comment type="function">
    <text evidence="9">Reversibly transfers an adenylyl group from ATP to 4'-phosphopantetheine, yielding dephospho-CoA (dPCoA) and pyrophosphate.</text>
</comment>
<comment type="subcellular location">
    <subcellularLocation>
        <location evidence="9">Cytoplasm</location>
    </subcellularLocation>
</comment>
<dbReference type="NCBIfam" id="TIGR00125">
    <property type="entry name" value="cyt_tran_rel"/>
    <property type="match status" value="1"/>
</dbReference>
<keyword evidence="7 9" id="KW-0173">Coenzyme A biosynthesis</keyword>
<keyword evidence="5 9" id="KW-0067">ATP-binding</keyword>
<keyword evidence="3 9" id="KW-0548">Nucleotidyltransferase</keyword>
<evidence type="ECO:0000256" key="5">
    <source>
        <dbReference type="ARBA" id="ARBA00022840"/>
    </source>
</evidence>
<keyword evidence="1 9" id="KW-0963">Cytoplasm</keyword>
<dbReference type="GO" id="GO:0005524">
    <property type="term" value="F:ATP binding"/>
    <property type="evidence" value="ECO:0007669"/>
    <property type="project" value="UniProtKB-KW"/>
</dbReference>
<comment type="cofactor">
    <cofactor evidence="9">
        <name>Mg(2+)</name>
        <dbReference type="ChEBI" id="CHEBI:18420"/>
    </cofactor>
</comment>
<proteinExistence type="inferred from homology"/>
<feature type="binding site" evidence="9">
    <location>
        <begin position="8"/>
        <end position="9"/>
    </location>
    <ligand>
        <name>ATP</name>
        <dbReference type="ChEBI" id="CHEBI:30616"/>
    </ligand>
</feature>
<comment type="catalytic activity">
    <reaction evidence="8 9">
        <text>(R)-4'-phosphopantetheine + ATP + H(+) = 3'-dephospho-CoA + diphosphate</text>
        <dbReference type="Rhea" id="RHEA:19801"/>
        <dbReference type="ChEBI" id="CHEBI:15378"/>
        <dbReference type="ChEBI" id="CHEBI:30616"/>
        <dbReference type="ChEBI" id="CHEBI:33019"/>
        <dbReference type="ChEBI" id="CHEBI:57328"/>
        <dbReference type="ChEBI" id="CHEBI:61723"/>
        <dbReference type="EC" id="2.7.7.3"/>
    </reaction>
</comment>
<dbReference type="EC" id="2.7.7.3" evidence="9"/>
<comment type="subunit">
    <text evidence="9">Homohexamer.</text>
</comment>
<dbReference type="PRINTS" id="PR01020">
    <property type="entry name" value="LPSBIOSNTHSS"/>
</dbReference>
<dbReference type="GO" id="GO:0004595">
    <property type="term" value="F:pantetheine-phosphate adenylyltransferase activity"/>
    <property type="evidence" value="ECO:0007669"/>
    <property type="project" value="UniProtKB-UniRule"/>
</dbReference>
<feature type="binding site" evidence="9">
    <location>
        <position position="89"/>
    </location>
    <ligand>
        <name>substrate</name>
    </ligand>
</feature>
<name>A0A0R1VXD2_9LACO</name>
<dbReference type="Proteomes" id="UP000051451">
    <property type="component" value="Unassembled WGS sequence"/>
</dbReference>
<evidence type="ECO:0000313" key="12">
    <source>
        <dbReference type="Proteomes" id="UP000051451"/>
    </source>
</evidence>
<evidence type="ECO:0000256" key="2">
    <source>
        <dbReference type="ARBA" id="ARBA00022679"/>
    </source>
</evidence>
<dbReference type="UniPathway" id="UPA00241">
    <property type="reaction ID" value="UER00355"/>
</dbReference>
<keyword evidence="12" id="KW-1185">Reference proteome</keyword>
<feature type="site" description="Transition state stabilizer" evidence="9">
    <location>
        <position position="16"/>
    </location>
</feature>
<comment type="similarity">
    <text evidence="9">Belongs to the bacterial CoaD family.</text>
</comment>
<keyword evidence="4 9" id="KW-0547">Nucleotide-binding</keyword>
<feature type="binding site" evidence="9">
    <location>
        <position position="8"/>
    </location>
    <ligand>
        <name>substrate</name>
    </ligand>
</feature>